<dbReference type="InterPro" id="IPR037177">
    <property type="entry name" value="DLC_sf"/>
</dbReference>
<evidence type="ECO:0000256" key="1">
    <source>
        <dbReference type="ARBA" id="ARBA00004245"/>
    </source>
</evidence>
<dbReference type="GO" id="GO:0045505">
    <property type="term" value="F:dynein intermediate chain binding"/>
    <property type="evidence" value="ECO:0007669"/>
    <property type="project" value="TreeGrafter"/>
</dbReference>
<dbReference type="SUPFAM" id="SSF54648">
    <property type="entry name" value="DLC"/>
    <property type="match status" value="1"/>
</dbReference>
<dbReference type="PANTHER" id="PTHR11886">
    <property type="entry name" value="DYNEIN LIGHT CHAIN"/>
    <property type="match status" value="1"/>
</dbReference>
<gene>
    <name evidence="10" type="ORF">BCV71DRAFT_108443</name>
</gene>
<dbReference type="Gene3D" id="3.30.740.10">
    <property type="entry name" value="Protein Inhibitor Of Neuronal Nitric Oxide Synthase"/>
    <property type="match status" value="1"/>
</dbReference>
<evidence type="ECO:0000256" key="8">
    <source>
        <dbReference type="ARBA" id="ARBA00055833"/>
    </source>
</evidence>
<comment type="function">
    <text evidence="9">Acts as one of several non-catalytic accessory components of the cytoplasmic dynein complex that are thought to be involved in linking dynein to cargos and to adapter proteins that regulate dynein function. Cytoplasmic dynein acts as a motor for the intracellular retrograde motility of vesicles and organelles along microtubules. May play a role in changing or maintaining the spatial distribution of cytoskeletal structures.</text>
</comment>
<keyword evidence="4 9" id="KW-0493">Microtubule</keyword>
<comment type="function">
    <text evidence="8">Acts as one of several non-catalytic accessory components of the cytoplasmic dynein complex that are thought to be involved in linking dynein to cargos and to adapter proteins that regulate dynein function. Cytoplasmic dynein 1 acts as a motor for the intracellular retrograde motility of vesicles and organelles along microtubules. May play a role in changing or maintaining the spatial distribution of cytoskeletal structures. Also a component of the nuclear pore complex.</text>
</comment>
<dbReference type="PROSITE" id="PS01239">
    <property type="entry name" value="DYNEIN_LIGHT_1"/>
    <property type="match status" value="1"/>
</dbReference>
<dbReference type="EMBL" id="KV921319">
    <property type="protein sequence ID" value="ORE18965.1"/>
    <property type="molecule type" value="Genomic_DNA"/>
</dbReference>
<dbReference type="GO" id="GO:0005874">
    <property type="term" value="C:microtubule"/>
    <property type="evidence" value="ECO:0007669"/>
    <property type="project" value="UniProtKB-KW"/>
</dbReference>
<dbReference type="Pfam" id="PF01221">
    <property type="entry name" value="Dynein_light"/>
    <property type="match status" value="1"/>
</dbReference>
<reference evidence="10 11" key="1">
    <citation type="journal article" date="2016" name="Proc. Natl. Acad. Sci. U.S.A.">
        <title>Lipid metabolic changes in an early divergent fungus govern the establishment of a mutualistic symbiosis with endobacteria.</title>
        <authorList>
            <person name="Lastovetsky O.A."/>
            <person name="Gaspar M.L."/>
            <person name="Mondo S.J."/>
            <person name="LaButti K.M."/>
            <person name="Sandor L."/>
            <person name="Grigoriev I.V."/>
            <person name="Henry S.A."/>
            <person name="Pawlowska T.E."/>
        </authorList>
    </citation>
    <scope>NUCLEOTIDE SEQUENCE [LARGE SCALE GENOMIC DNA]</scope>
    <source>
        <strain evidence="10 11">ATCC 11559</strain>
    </source>
</reference>
<evidence type="ECO:0000256" key="4">
    <source>
        <dbReference type="ARBA" id="ARBA00022701"/>
    </source>
</evidence>
<dbReference type="PANTHER" id="PTHR11886:SF35">
    <property type="entry name" value="DYNEIN LIGHT CHAIN"/>
    <property type="match status" value="1"/>
</dbReference>
<dbReference type="OrthoDB" id="10033309at2759"/>
<protein>
    <recommendedName>
        <fullName evidence="9">Dynein light chain</fullName>
    </recommendedName>
</protein>
<dbReference type="InterPro" id="IPR001372">
    <property type="entry name" value="Dynein_light_chain_typ-1/2"/>
</dbReference>
<dbReference type="GO" id="GO:0007017">
    <property type="term" value="P:microtubule-based process"/>
    <property type="evidence" value="ECO:0007669"/>
    <property type="project" value="InterPro"/>
</dbReference>
<evidence type="ECO:0000256" key="5">
    <source>
        <dbReference type="ARBA" id="ARBA00023017"/>
    </source>
</evidence>
<proteinExistence type="inferred from homology"/>
<evidence type="ECO:0000256" key="7">
    <source>
        <dbReference type="ARBA" id="ARBA00023212"/>
    </source>
</evidence>
<keyword evidence="5 9" id="KW-0243">Dynein</keyword>
<evidence type="ECO:0000256" key="9">
    <source>
        <dbReference type="RuleBase" id="RU365010"/>
    </source>
</evidence>
<dbReference type="CDD" id="cd21452">
    <property type="entry name" value="DLC-like_DYNLL1_DYNLL2"/>
    <property type="match status" value="1"/>
</dbReference>
<dbReference type="Proteomes" id="UP000242381">
    <property type="component" value="Unassembled WGS sequence"/>
</dbReference>
<dbReference type="OMA" id="THEKGHF"/>
<sequence>MSDAKAVIKSVDMSEEMQQEAIECATQALEKYNIEKDIAAHIKREFDRKYGLTWHCIAGRNFGSFVTHESKHFIYFYHGQIAILLFKSAN</sequence>
<dbReference type="SMART" id="SM01375">
    <property type="entry name" value="Dynein_light"/>
    <property type="match status" value="1"/>
</dbReference>
<dbReference type="VEuPathDB" id="FungiDB:BCV72DRAFT_248790"/>
<organism evidence="10 11">
    <name type="scientific">Rhizopus microsporus</name>
    <dbReference type="NCBI Taxonomy" id="58291"/>
    <lineage>
        <taxon>Eukaryota</taxon>
        <taxon>Fungi</taxon>
        <taxon>Fungi incertae sedis</taxon>
        <taxon>Mucoromycota</taxon>
        <taxon>Mucoromycotina</taxon>
        <taxon>Mucoromycetes</taxon>
        <taxon>Mucorales</taxon>
        <taxon>Mucorineae</taxon>
        <taxon>Rhizopodaceae</taxon>
        <taxon>Rhizopus</taxon>
    </lineage>
</organism>
<evidence type="ECO:0000256" key="2">
    <source>
        <dbReference type="ARBA" id="ARBA00010156"/>
    </source>
</evidence>
<keyword evidence="7 9" id="KW-0206">Cytoskeleton</keyword>
<evidence type="ECO:0000313" key="10">
    <source>
        <dbReference type="EMBL" id="ORE18965.1"/>
    </source>
</evidence>
<dbReference type="InterPro" id="IPR019763">
    <property type="entry name" value="Dynein_light_1/2_CS"/>
</dbReference>
<comment type="similarity">
    <text evidence="2 9">Belongs to the dynein light chain family.</text>
</comment>
<comment type="subunit">
    <text evidence="9">Cytoplasmic dynein consists of two catalytic heavy chains (HCs) and a number of non-catalytic subunits which present intermediate chains (ICs), light intermediate chains (LICs) and light chains (LCs).</text>
</comment>
<comment type="subcellular location">
    <subcellularLocation>
        <location evidence="1 9">Cytoplasm</location>
        <location evidence="1 9">Cytoskeleton</location>
    </subcellularLocation>
</comment>
<keyword evidence="3 9" id="KW-0963">Cytoplasm</keyword>
<evidence type="ECO:0000313" key="11">
    <source>
        <dbReference type="Proteomes" id="UP000242381"/>
    </source>
</evidence>
<keyword evidence="9" id="KW-0813">Transport</keyword>
<dbReference type="FunFam" id="3.30.740.10:FF:000001">
    <property type="entry name" value="Dynein light chain"/>
    <property type="match status" value="1"/>
</dbReference>
<accession>A0A0A1PJ73</accession>
<dbReference type="AlphaFoldDB" id="A0A0A1PJ73"/>
<evidence type="ECO:0000256" key="6">
    <source>
        <dbReference type="ARBA" id="ARBA00023175"/>
    </source>
</evidence>
<name>A0A0A1PJ73_RHIZD</name>
<keyword evidence="6 9" id="KW-0505">Motor protein</keyword>
<evidence type="ECO:0000256" key="3">
    <source>
        <dbReference type="ARBA" id="ARBA00022490"/>
    </source>
</evidence>
<dbReference type="GO" id="GO:0005868">
    <property type="term" value="C:cytoplasmic dynein complex"/>
    <property type="evidence" value="ECO:0007669"/>
    <property type="project" value="TreeGrafter"/>
</dbReference>